<dbReference type="SUPFAM" id="SSF81901">
    <property type="entry name" value="HCP-like"/>
    <property type="match status" value="1"/>
</dbReference>
<evidence type="ECO:0000313" key="2">
    <source>
        <dbReference type="Proteomes" id="UP001059607"/>
    </source>
</evidence>
<dbReference type="PROSITE" id="PS51257">
    <property type="entry name" value="PROKAR_LIPOPROTEIN"/>
    <property type="match status" value="1"/>
</dbReference>
<reference evidence="1" key="1">
    <citation type="submission" date="2022-07" db="EMBL/GenBank/DDBJ databases">
        <title>Pseudomonas nunamit sp. nov. an antifungal species isolated from Greenland.</title>
        <authorList>
            <person name="Ntana F."/>
            <person name="Hennessy R.C."/>
            <person name="Zervas A."/>
            <person name="Stougaard P."/>
        </authorList>
    </citation>
    <scope>NUCLEOTIDE SEQUENCE</scope>
    <source>
        <strain evidence="1">In5</strain>
    </source>
</reference>
<dbReference type="EMBL" id="CP101125">
    <property type="protein sequence ID" value="UTO12909.1"/>
    <property type="molecule type" value="Genomic_DNA"/>
</dbReference>
<evidence type="ECO:0000313" key="1">
    <source>
        <dbReference type="EMBL" id="UTO12909.1"/>
    </source>
</evidence>
<keyword evidence="2" id="KW-1185">Reference proteome</keyword>
<name>A0ABY5EBS0_9PSED</name>
<dbReference type="InterPro" id="IPR011990">
    <property type="entry name" value="TPR-like_helical_dom_sf"/>
</dbReference>
<dbReference type="Gene3D" id="1.25.40.10">
    <property type="entry name" value="Tetratricopeptide repeat domain"/>
    <property type="match status" value="1"/>
</dbReference>
<dbReference type="Proteomes" id="UP001059607">
    <property type="component" value="Chromosome"/>
</dbReference>
<sequence>MKFNNVLPLAIVALLVGCDALSPDEKLNKELPNLSIQELLPKPVANQYCKPGMDSELLYGLGSMQYDEDERLYGIGRVLIESKELQMAKNCMIMAAPEYTRSLCFLAGMVGSRPSPENNREAFNYLAYAASKNESCAESGLSDVYIVGKLDQEQDKTLGMRWLERAARHGDFDSRQDLISLSSEQGNMPVAYAWARIQDDAEKIATLKINMNPGQIAEGDRHYNQLLSQITSQEVLKQAHRKEQIALHSADVYINHPEAFEGMSPVERRALMASVVDTLSLYPDFTKRQQLYAYVLIARRTQSTGPAVDLWQNPAVRAVLNDKNMNIDEVVAKALAILAKNSK</sequence>
<proteinExistence type="predicted"/>
<accession>A0ABY5EBS0</accession>
<gene>
    <name evidence="1" type="ORF">NK667_22420</name>
</gene>
<organism evidence="1 2">
    <name type="scientific">Pseudomonas nunensis</name>
    <dbReference type="NCBI Taxonomy" id="2961896"/>
    <lineage>
        <taxon>Bacteria</taxon>
        <taxon>Pseudomonadati</taxon>
        <taxon>Pseudomonadota</taxon>
        <taxon>Gammaproteobacteria</taxon>
        <taxon>Pseudomonadales</taxon>
        <taxon>Pseudomonadaceae</taxon>
        <taxon>Pseudomonas</taxon>
    </lineage>
</organism>
<protein>
    <submittedName>
        <fullName evidence="1">Sel1 repeat family protein</fullName>
    </submittedName>
</protein>
<dbReference type="RefSeq" id="WP_054616086.1">
    <property type="nucleotide sequence ID" value="NZ_CP101125.1"/>
</dbReference>